<evidence type="ECO:0000256" key="1">
    <source>
        <dbReference type="ARBA" id="ARBA00022801"/>
    </source>
</evidence>
<keyword evidence="3" id="KW-0812">Transmembrane</keyword>
<keyword evidence="3" id="KW-0472">Membrane</keyword>
<feature type="domain" description="PPM-type phosphatase" evidence="4">
    <location>
        <begin position="157"/>
        <end position="251"/>
    </location>
</feature>
<keyword evidence="6" id="KW-1185">Reference proteome</keyword>
<evidence type="ECO:0000313" key="6">
    <source>
        <dbReference type="Proteomes" id="UP000198280"/>
    </source>
</evidence>
<organism evidence="5 6">
    <name type="scientific">Actinacidiphila glaucinigra</name>
    <dbReference type="NCBI Taxonomy" id="235986"/>
    <lineage>
        <taxon>Bacteria</taxon>
        <taxon>Bacillati</taxon>
        <taxon>Actinomycetota</taxon>
        <taxon>Actinomycetes</taxon>
        <taxon>Kitasatosporales</taxon>
        <taxon>Streptomycetaceae</taxon>
        <taxon>Actinacidiphila</taxon>
    </lineage>
</organism>
<dbReference type="EMBL" id="FZOF01000029">
    <property type="protein sequence ID" value="SNT48023.1"/>
    <property type="molecule type" value="Genomic_DNA"/>
</dbReference>
<dbReference type="Proteomes" id="UP000198280">
    <property type="component" value="Unassembled WGS sequence"/>
</dbReference>
<evidence type="ECO:0000256" key="3">
    <source>
        <dbReference type="SAM" id="Phobius"/>
    </source>
</evidence>
<dbReference type="GO" id="GO:0016791">
    <property type="term" value="F:phosphatase activity"/>
    <property type="evidence" value="ECO:0007669"/>
    <property type="project" value="TreeGrafter"/>
</dbReference>
<keyword evidence="3" id="KW-1133">Transmembrane helix</keyword>
<feature type="compositionally biased region" description="Low complexity" evidence="2">
    <location>
        <begin position="292"/>
        <end position="313"/>
    </location>
</feature>
<reference evidence="5 6" key="1">
    <citation type="submission" date="2017-06" db="EMBL/GenBank/DDBJ databases">
        <authorList>
            <person name="Kim H.J."/>
            <person name="Triplett B.A."/>
        </authorList>
    </citation>
    <scope>NUCLEOTIDE SEQUENCE [LARGE SCALE GENOMIC DNA]</scope>
    <source>
        <strain evidence="5 6">CGMCC 4.1858</strain>
    </source>
</reference>
<feature type="region of interest" description="Disordered" evidence="2">
    <location>
        <begin position="292"/>
        <end position="358"/>
    </location>
</feature>
<feature type="compositionally biased region" description="Low complexity" evidence="2">
    <location>
        <begin position="329"/>
        <end position="350"/>
    </location>
</feature>
<dbReference type="Pfam" id="PF07228">
    <property type="entry name" value="SpoIIE"/>
    <property type="match status" value="1"/>
</dbReference>
<protein>
    <submittedName>
        <fullName evidence="5">Stage II sporulation protein E (SpoIIE)</fullName>
    </submittedName>
</protein>
<feature type="transmembrane region" description="Helical" evidence="3">
    <location>
        <begin position="50"/>
        <end position="71"/>
    </location>
</feature>
<dbReference type="PANTHER" id="PTHR43156">
    <property type="entry name" value="STAGE II SPORULATION PROTEIN E-RELATED"/>
    <property type="match status" value="1"/>
</dbReference>
<sequence length="358" mass="37533">MWSNLRRRDPVLLSPAVLTAVIGVLAVLTPQDVPFTRLLPAAPALAASVWSVRATLTLGMICLLPVIGYALAFSDMSALYTAGAIGAVTLAAAYASHLRLQREHTLAQVRAVADATQEVLLRPVPRRVGNLEIAIFYLAAAPQARIGGDFYAAADTPHGLRLILGDVRGKGLPAVGVSAALLGSFHEAAYDAPDLAHLAERLETTIARYTAAVPAEDDCERFATAVIVEIPPGADHARVLSCGHLRPCWCTTAAPGPSSPPSPHRRSTWRHFWAPATTWTASPSPSATCCCSTPTASARPATRTAPSSRSPTGPGRPPPRHRPGSWNCSTRPSSGTATAASTTTSPASPSGRPPRRPP</sequence>
<name>A0A239N0L4_9ACTN</name>
<accession>A0A239N0L4</accession>
<dbReference type="InterPro" id="IPR036457">
    <property type="entry name" value="PPM-type-like_dom_sf"/>
</dbReference>
<dbReference type="Gene3D" id="3.60.40.10">
    <property type="entry name" value="PPM-type phosphatase domain"/>
    <property type="match status" value="1"/>
</dbReference>
<evidence type="ECO:0000313" key="5">
    <source>
        <dbReference type="EMBL" id="SNT48023.1"/>
    </source>
</evidence>
<proteinExistence type="predicted"/>
<feature type="transmembrane region" description="Helical" evidence="3">
    <location>
        <begin position="78"/>
        <end position="96"/>
    </location>
</feature>
<dbReference type="InterPro" id="IPR001932">
    <property type="entry name" value="PPM-type_phosphatase-like_dom"/>
</dbReference>
<keyword evidence="1" id="KW-0378">Hydrolase</keyword>
<evidence type="ECO:0000259" key="4">
    <source>
        <dbReference type="Pfam" id="PF07228"/>
    </source>
</evidence>
<dbReference type="PANTHER" id="PTHR43156:SF2">
    <property type="entry name" value="STAGE II SPORULATION PROTEIN E"/>
    <property type="match status" value="1"/>
</dbReference>
<gene>
    <name evidence="5" type="ORF">SAMN05216252_12970</name>
</gene>
<evidence type="ECO:0000256" key="2">
    <source>
        <dbReference type="SAM" id="MobiDB-lite"/>
    </source>
</evidence>
<dbReference type="InterPro" id="IPR052016">
    <property type="entry name" value="Bact_Sigma-Reg"/>
</dbReference>
<dbReference type="AlphaFoldDB" id="A0A239N0L4"/>